<dbReference type="GO" id="GO:0061595">
    <property type="term" value="F:6-deoxy-6-sulfofructose-1-phosphate aldolase activity"/>
    <property type="evidence" value="ECO:0007669"/>
    <property type="project" value="TreeGrafter"/>
</dbReference>
<dbReference type="GO" id="GO:1902777">
    <property type="term" value="P:6-sulfoquinovose(1-) catabolic process"/>
    <property type="evidence" value="ECO:0007669"/>
    <property type="project" value="TreeGrafter"/>
</dbReference>
<accession>A0A5M3W2N3</accession>
<dbReference type="SUPFAM" id="SSF51569">
    <property type="entry name" value="Aldolase"/>
    <property type="match status" value="1"/>
</dbReference>
<dbReference type="AlphaFoldDB" id="A0A5M3W2N3"/>
<evidence type="ECO:0000313" key="3">
    <source>
        <dbReference type="EMBL" id="GES01401.1"/>
    </source>
</evidence>
<dbReference type="EMBL" id="BLAD01000050">
    <property type="protein sequence ID" value="GES01401.1"/>
    <property type="molecule type" value="Genomic_DNA"/>
</dbReference>
<comment type="similarity">
    <text evidence="1">Belongs to the aldolase LacD family.</text>
</comment>
<dbReference type="Proteomes" id="UP000334990">
    <property type="component" value="Unassembled WGS sequence"/>
</dbReference>
<dbReference type="Pfam" id="PF01791">
    <property type="entry name" value="DeoC"/>
    <property type="match status" value="1"/>
</dbReference>
<evidence type="ECO:0000256" key="1">
    <source>
        <dbReference type="ARBA" id="ARBA00008679"/>
    </source>
</evidence>
<reference evidence="3 4" key="1">
    <citation type="submission" date="2019-10" db="EMBL/GenBank/DDBJ databases">
        <title>Whole genome shotgun sequence of Acrocarpospora corrugata NBRC 13972.</title>
        <authorList>
            <person name="Ichikawa N."/>
            <person name="Kimura A."/>
            <person name="Kitahashi Y."/>
            <person name="Komaki H."/>
            <person name="Oguchi A."/>
        </authorList>
    </citation>
    <scope>NUCLEOTIDE SEQUENCE [LARGE SCALE GENOMIC DNA]</scope>
    <source>
        <strain evidence="3 4">NBRC 13972</strain>
    </source>
</reference>
<evidence type="ECO:0000256" key="2">
    <source>
        <dbReference type="ARBA" id="ARBA00023239"/>
    </source>
</evidence>
<protein>
    <submittedName>
        <fullName evidence="3">Aldolase</fullName>
    </submittedName>
</protein>
<dbReference type="PANTHER" id="PTHR39340">
    <property type="entry name" value="SULFOFRUCTOSEPHOSPHATE ALDOLASE"/>
    <property type="match status" value="1"/>
</dbReference>
<comment type="caution">
    <text evidence="3">The sequence shown here is derived from an EMBL/GenBank/DDBJ whole genome shotgun (WGS) entry which is preliminary data.</text>
</comment>
<dbReference type="Gene3D" id="3.20.20.70">
    <property type="entry name" value="Aldolase class I"/>
    <property type="match status" value="1"/>
</dbReference>
<dbReference type="InterPro" id="IPR002915">
    <property type="entry name" value="DeoC/FbaB/LacD_aldolase"/>
</dbReference>
<gene>
    <name evidence="3" type="primary">yihT</name>
    <name evidence="3" type="ORF">Acor_34650</name>
</gene>
<proteinExistence type="inferred from homology"/>
<dbReference type="SMART" id="SM01133">
    <property type="entry name" value="DeoC"/>
    <property type="match status" value="1"/>
</dbReference>
<keyword evidence="2" id="KW-0456">Lyase</keyword>
<dbReference type="PANTHER" id="PTHR39340:SF1">
    <property type="entry name" value="SULFOFRUCTOSEPHOSPHATE ALDOLASE"/>
    <property type="match status" value="1"/>
</dbReference>
<name>A0A5M3W2N3_9ACTN</name>
<dbReference type="InterPro" id="IPR050552">
    <property type="entry name" value="LacD_aldolase"/>
</dbReference>
<evidence type="ECO:0000313" key="4">
    <source>
        <dbReference type="Proteomes" id="UP000334990"/>
    </source>
</evidence>
<keyword evidence="4" id="KW-1185">Reference proteome</keyword>
<organism evidence="3 4">
    <name type="scientific">Acrocarpospora corrugata</name>
    <dbReference type="NCBI Taxonomy" id="35763"/>
    <lineage>
        <taxon>Bacteria</taxon>
        <taxon>Bacillati</taxon>
        <taxon>Actinomycetota</taxon>
        <taxon>Actinomycetes</taxon>
        <taxon>Streptosporangiales</taxon>
        <taxon>Streptosporangiaceae</taxon>
        <taxon>Acrocarpospora</taxon>
    </lineage>
</organism>
<dbReference type="InterPro" id="IPR013785">
    <property type="entry name" value="Aldolase_TIM"/>
</dbReference>
<sequence length="316" mass="33817">MSGNRVAPDDQAMNELVAPLRSAEGGFAMLALDQRESLRQMFPLVDGRAAGDDALRWFKAMATRVLSPMASAVLLDRPYAVTEDRPDSIDQVTSLILAADVLEQPPGQGVIDTSLDLDVTPEFIRHVGAAAVKLLVIWRPGEGREVRTRLVLAFLEVAREAGVPSLVEAIVRPPTGAEWESPSARHEAILRAASEVATLGGTIYKAEMPGYLPGDVSLVREHSERMSSIVSGPWVVLSNGVDQPDFAPALREACLGGAHGFLAGRAIWGDTVADPDTLSALTRRSAARLRELTAIVAETAPSRSVANARKSEEGQE</sequence>